<evidence type="ECO:0000259" key="2">
    <source>
        <dbReference type="Pfam" id="PF01717"/>
    </source>
</evidence>
<feature type="region of interest" description="Disordered" evidence="1">
    <location>
        <begin position="1"/>
        <end position="24"/>
    </location>
</feature>
<evidence type="ECO:0000313" key="3">
    <source>
        <dbReference type="EMBL" id="SDK66049.1"/>
    </source>
</evidence>
<sequence>MTQPQPWKPGTATAIGSMPGTDPLETTRIVAGELPELTPMPELPARGVGGDMLGRTAGMLPDLAVEVVPSGYRVARTAGRDQRRAVDLLRWDLDALEEVTAADTEPRLIKLQVAGPWTLASGIELERGHRVLTDHGALRDFTEALVEGVREHAALVAERTGGRPLLQLDEPTLPAVLSGELPTPSGYGTVPAFPEPEVQRLLEYTIDRLGEAVARPVIVHCCAARPPVRLLRRAGAGALSLDAGTLEACSEEFAEEVGEVIDAGISVLLGMVPTSEPRREASLRELVEPVRAFVTKLGFSERVLAEQVVPTPTCGLAAASPGWARRALELTGGLGRMLPERFPEN</sequence>
<evidence type="ECO:0000256" key="1">
    <source>
        <dbReference type="SAM" id="MobiDB-lite"/>
    </source>
</evidence>
<accession>A0A1G9DQC3</accession>
<protein>
    <submittedName>
        <fullName evidence="3">Cobalamin-independent synthase, Catalytic domain</fullName>
    </submittedName>
</protein>
<dbReference type="CDD" id="cd03310">
    <property type="entry name" value="CIMS_like"/>
    <property type="match status" value="1"/>
</dbReference>
<dbReference type="Gene3D" id="3.20.20.210">
    <property type="match status" value="1"/>
</dbReference>
<dbReference type="RefSeq" id="WP_092630220.1">
    <property type="nucleotide sequence ID" value="NZ_FNFM01000010.1"/>
</dbReference>
<dbReference type="OrthoDB" id="5242426at2"/>
<dbReference type="GO" id="GO:0008270">
    <property type="term" value="F:zinc ion binding"/>
    <property type="evidence" value="ECO:0007669"/>
    <property type="project" value="InterPro"/>
</dbReference>
<evidence type="ECO:0000313" key="4">
    <source>
        <dbReference type="Proteomes" id="UP000199213"/>
    </source>
</evidence>
<feature type="domain" description="Cobalamin-independent methionine synthase MetE C-terminal/archaeal" evidence="2">
    <location>
        <begin position="11"/>
        <end position="329"/>
    </location>
</feature>
<dbReference type="InterPro" id="IPR038071">
    <property type="entry name" value="UROD/MetE-like_sf"/>
</dbReference>
<keyword evidence="4" id="KW-1185">Reference proteome</keyword>
<gene>
    <name evidence="3" type="ORF">SAMN04487820_110236</name>
</gene>
<dbReference type="SUPFAM" id="SSF51726">
    <property type="entry name" value="UROD/MetE-like"/>
    <property type="match status" value="1"/>
</dbReference>
<proteinExistence type="predicted"/>
<organism evidence="3 4">
    <name type="scientific">Actinopolyspora mzabensis</name>
    <dbReference type="NCBI Taxonomy" id="995066"/>
    <lineage>
        <taxon>Bacteria</taxon>
        <taxon>Bacillati</taxon>
        <taxon>Actinomycetota</taxon>
        <taxon>Actinomycetes</taxon>
        <taxon>Actinopolysporales</taxon>
        <taxon>Actinopolysporaceae</taxon>
        <taxon>Actinopolyspora</taxon>
    </lineage>
</organism>
<name>A0A1G9DQC3_ACTMZ</name>
<dbReference type="Pfam" id="PF01717">
    <property type="entry name" value="Meth_synt_2"/>
    <property type="match status" value="1"/>
</dbReference>
<dbReference type="InterPro" id="IPR002629">
    <property type="entry name" value="Met_Synth_C/arc"/>
</dbReference>
<dbReference type="Proteomes" id="UP000199213">
    <property type="component" value="Unassembled WGS sequence"/>
</dbReference>
<dbReference type="EMBL" id="FNFM01000010">
    <property type="protein sequence ID" value="SDK66049.1"/>
    <property type="molecule type" value="Genomic_DNA"/>
</dbReference>
<dbReference type="AlphaFoldDB" id="A0A1G9DQC3"/>
<reference evidence="4" key="1">
    <citation type="submission" date="2016-10" db="EMBL/GenBank/DDBJ databases">
        <authorList>
            <person name="Varghese N."/>
            <person name="Submissions S."/>
        </authorList>
    </citation>
    <scope>NUCLEOTIDE SEQUENCE [LARGE SCALE GENOMIC DNA]</scope>
    <source>
        <strain evidence="4">DSM 45460</strain>
    </source>
</reference>
<dbReference type="GO" id="GO:0009086">
    <property type="term" value="P:methionine biosynthetic process"/>
    <property type="evidence" value="ECO:0007669"/>
    <property type="project" value="InterPro"/>
</dbReference>
<dbReference type="GO" id="GO:0003871">
    <property type="term" value="F:5-methyltetrahydropteroyltriglutamate-homocysteine S-methyltransferase activity"/>
    <property type="evidence" value="ECO:0007669"/>
    <property type="project" value="InterPro"/>
</dbReference>